<dbReference type="GO" id="GO:0046872">
    <property type="term" value="F:metal ion binding"/>
    <property type="evidence" value="ECO:0007669"/>
    <property type="project" value="UniProtKB-KW"/>
</dbReference>
<evidence type="ECO:0000256" key="8">
    <source>
        <dbReference type="ARBA" id="ARBA00023239"/>
    </source>
</evidence>
<keyword evidence="12" id="KW-1185">Reference proteome</keyword>
<organism evidence="11 12">
    <name type="scientific">Rubellicoccus peritrichatus</name>
    <dbReference type="NCBI Taxonomy" id="3080537"/>
    <lineage>
        <taxon>Bacteria</taxon>
        <taxon>Pseudomonadati</taxon>
        <taxon>Verrucomicrobiota</taxon>
        <taxon>Opitutia</taxon>
        <taxon>Puniceicoccales</taxon>
        <taxon>Cerasicoccaceae</taxon>
        <taxon>Rubellicoccus</taxon>
    </lineage>
</organism>
<dbReference type="Pfam" id="PF01242">
    <property type="entry name" value="PTPS"/>
    <property type="match status" value="1"/>
</dbReference>
<evidence type="ECO:0000256" key="10">
    <source>
        <dbReference type="ARBA" id="ARBA00048807"/>
    </source>
</evidence>
<comment type="cofactor">
    <cofactor evidence="1">
        <name>Zn(2+)</name>
        <dbReference type="ChEBI" id="CHEBI:29105"/>
    </cofactor>
</comment>
<evidence type="ECO:0000256" key="3">
    <source>
        <dbReference type="ARBA" id="ARBA00008900"/>
    </source>
</evidence>
<dbReference type="InterPro" id="IPR007115">
    <property type="entry name" value="6-PTP_synth/QueD"/>
</dbReference>
<dbReference type="Proteomes" id="UP001304300">
    <property type="component" value="Chromosome"/>
</dbReference>
<protein>
    <recommendedName>
        <fullName evidence="5">6-carboxy-5,6,7,8-tetrahydropterin synthase</fullName>
        <ecNumber evidence="4">4.1.2.50</ecNumber>
    </recommendedName>
    <alternativeName>
        <fullName evidence="9">Queuosine biosynthesis protein QueD</fullName>
    </alternativeName>
</protein>
<dbReference type="InterPro" id="IPR038418">
    <property type="entry name" value="6-PTP_synth/QueD_sf"/>
</dbReference>
<name>A0AAQ3QSJ9_9BACT</name>
<evidence type="ECO:0000313" key="12">
    <source>
        <dbReference type="Proteomes" id="UP001304300"/>
    </source>
</evidence>
<comment type="similarity">
    <text evidence="3">Belongs to the PTPS family. QueD subfamily.</text>
</comment>
<sequence>MLLCKKTYSDIPFAHRQHKHPGHCHLLHGHNWAISLTFGCHKTDECGFVVDFGRLKFLKQWIDDHLDHACVIADDDEAGKKLVESAPELFKVYHLPNTSSEGLAEHIYTLFNKMVREDTDDRAFIVEVEIIEDGKNSAIYRAEK</sequence>
<dbReference type="PANTHER" id="PTHR12589">
    <property type="entry name" value="PYRUVOYL TETRAHYDROBIOPTERIN SYNTHASE"/>
    <property type="match status" value="1"/>
</dbReference>
<accession>A0AAQ3QSJ9</accession>
<keyword evidence="7" id="KW-0862">Zinc</keyword>
<dbReference type="AlphaFoldDB" id="A0AAQ3QSJ9"/>
<reference evidence="11 12" key="1">
    <citation type="submission" date="2023-10" db="EMBL/GenBank/DDBJ databases">
        <title>Rubellicoccus peritrichatus gen. nov., sp. nov., isolated from an algae of coral reef tank.</title>
        <authorList>
            <person name="Luo J."/>
        </authorList>
    </citation>
    <scope>NUCLEOTIDE SEQUENCE [LARGE SCALE GENOMIC DNA]</scope>
    <source>
        <strain evidence="11 12">CR14</strain>
    </source>
</reference>
<evidence type="ECO:0000256" key="2">
    <source>
        <dbReference type="ARBA" id="ARBA00005061"/>
    </source>
</evidence>
<comment type="catalytic activity">
    <reaction evidence="10">
        <text>7,8-dihydroneopterin 3'-triphosphate + H2O = 6-carboxy-5,6,7,8-tetrahydropterin + triphosphate + acetaldehyde + 2 H(+)</text>
        <dbReference type="Rhea" id="RHEA:27966"/>
        <dbReference type="ChEBI" id="CHEBI:15343"/>
        <dbReference type="ChEBI" id="CHEBI:15377"/>
        <dbReference type="ChEBI" id="CHEBI:15378"/>
        <dbReference type="ChEBI" id="CHEBI:18036"/>
        <dbReference type="ChEBI" id="CHEBI:58462"/>
        <dbReference type="ChEBI" id="CHEBI:61032"/>
        <dbReference type="EC" id="4.1.2.50"/>
    </reaction>
</comment>
<keyword evidence="6" id="KW-0479">Metal-binding</keyword>
<dbReference type="Gene3D" id="3.30.479.10">
    <property type="entry name" value="6-pyruvoyl tetrahydropterin synthase/QueD"/>
    <property type="match status" value="1"/>
</dbReference>
<evidence type="ECO:0000256" key="9">
    <source>
        <dbReference type="ARBA" id="ARBA00031449"/>
    </source>
</evidence>
<dbReference type="EC" id="4.1.2.50" evidence="4"/>
<evidence type="ECO:0000313" key="11">
    <source>
        <dbReference type="EMBL" id="WOO42563.1"/>
    </source>
</evidence>
<dbReference type="KEGG" id="puo:RZN69_05630"/>
<dbReference type="PANTHER" id="PTHR12589:SF7">
    <property type="entry name" value="6-PYRUVOYL TETRAHYDROBIOPTERIN SYNTHASE"/>
    <property type="match status" value="1"/>
</dbReference>
<comment type="pathway">
    <text evidence="2">Purine metabolism; 7-cyano-7-deazaguanine biosynthesis.</text>
</comment>
<dbReference type="RefSeq" id="WP_317835086.1">
    <property type="nucleotide sequence ID" value="NZ_CP136920.1"/>
</dbReference>
<evidence type="ECO:0000256" key="1">
    <source>
        <dbReference type="ARBA" id="ARBA00001947"/>
    </source>
</evidence>
<gene>
    <name evidence="11" type="ORF">RZN69_05630</name>
</gene>
<dbReference type="SUPFAM" id="SSF55620">
    <property type="entry name" value="Tetrahydrobiopterin biosynthesis enzymes-like"/>
    <property type="match status" value="1"/>
</dbReference>
<evidence type="ECO:0000256" key="6">
    <source>
        <dbReference type="ARBA" id="ARBA00022723"/>
    </source>
</evidence>
<dbReference type="EMBL" id="CP136920">
    <property type="protein sequence ID" value="WOO42563.1"/>
    <property type="molecule type" value="Genomic_DNA"/>
</dbReference>
<evidence type="ECO:0000256" key="4">
    <source>
        <dbReference type="ARBA" id="ARBA00012982"/>
    </source>
</evidence>
<proteinExistence type="inferred from homology"/>
<dbReference type="GO" id="GO:0070497">
    <property type="term" value="F:6-carboxytetrahydropterin synthase activity"/>
    <property type="evidence" value="ECO:0007669"/>
    <property type="project" value="UniProtKB-EC"/>
</dbReference>
<evidence type="ECO:0000256" key="7">
    <source>
        <dbReference type="ARBA" id="ARBA00022833"/>
    </source>
</evidence>
<evidence type="ECO:0000256" key="5">
    <source>
        <dbReference type="ARBA" id="ARBA00018141"/>
    </source>
</evidence>
<keyword evidence="8 11" id="KW-0456">Lyase</keyword>